<proteinExistence type="predicted"/>
<protein>
    <submittedName>
        <fullName evidence="1">Uncharacterized protein</fullName>
    </submittedName>
</protein>
<dbReference type="Proteomes" id="UP000011116">
    <property type="component" value="Chromosome 5H"/>
</dbReference>
<dbReference type="EnsemblPlants" id="HORVU.MOREX.r3.5HG0495170.1">
    <property type="protein sequence ID" value="HORVU.MOREX.r3.5HG0495170.1.CDS1"/>
    <property type="gene ID" value="HORVU.MOREX.r3.5HG0495170"/>
</dbReference>
<reference evidence="2" key="1">
    <citation type="journal article" date="2012" name="Nature">
        <title>A physical, genetic and functional sequence assembly of the barley genome.</title>
        <authorList>
            <consortium name="The International Barley Genome Sequencing Consortium"/>
            <person name="Mayer K.F."/>
            <person name="Waugh R."/>
            <person name="Brown J.W."/>
            <person name="Schulman A."/>
            <person name="Langridge P."/>
            <person name="Platzer M."/>
            <person name="Fincher G.B."/>
            <person name="Muehlbauer G.J."/>
            <person name="Sato K."/>
            <person name="Close T.J."/>
            <person name="Wise R.P."/>
            <person name="Stein N."/>
        </authorList>
    </citation>
    <scope>NUCLEOTIDE SEQUENCE [LARGE SCALE GENOMIC DNA]</scope>
    <source>
        <strain evidence="2">cv. Morex</strain>
    </source>
</reference>
<accession>A0A8I6YAM4</accession>
<sequence length="79" mass="9462">MPPWVNMEEILKEHERQIQQAVRRARLDKGKGKHVERDQSESLLYAAQRVYLQGEEMEQSYSGLRRRSLSRWPSIFSYP</sequence>
<keyword evidence="2" id="KW-1185">Reference proteome</keyword>
<reference evidence="1" key="3">
    <citation type="submission" date="2022-01" db="UniProtKB">
        <authorList>
            <consortium name="EnsemblPlants"/>
        </authorList>
    </citation>
    <scope>IDENTIFICATION</scope>
    <source>
        <strain evidence="1">subsp. vulgare</strain>
    </source>
</reference>
<dbReference type="AlphaFoldDB" id="A0A8I6YAM4"/>
<evidence type="ECO:0000313" key="1">
    <source>
        <dbReference type="EnsemblPlants" id="HORVU.MOREX.r3.5HG0495170.1.CDS1"/>
    </source>
</evidence>
<evidence type="ECO:0000313" key="2">
    <source>
        <dbReference type="Proteomes" id="UP000011116"/>
    </source>
</evidence>
<dbReference type="SMR" id="A0A8I6YAM4"/>
<name>A0A8I6YAM4_HORVV</name>
<reference evidence="1" key="2">
    <citation type="submission" date="2020-10" db="EMBL/GenBank/DDBJ databases">
        <authorList>
            <person name="Scholz U."/>
            <person name="Mascher M."/>
            <person name="Fiebig A."/>
        </authorList>
    </citation>
    <scope>NUCLEOTIDE SEQUENCE [LARGE SCALE GENOMIC DNA]</scope>
    <source>
        <strain evidence="1">cv. Morex</strain>
    </source>
</reference>
<dbReference type="Gramene" id="HORVU.MOREX.r3.5HG0495170.1">
    <property type="protein sequence ID" value="HORVU.MOREX.r3.5HG0495170.1.CDS1"/>
    <property type="gene ID" value="HORVU.MOREX.r3.5HG0495170"/>
</dbReference>
<organism evidence="1 2">
    <name type="scientific">Hordeum vulgare subsp. vulgare</name>
    <name type="common">Domesticated barley</name>
    <dbReference type="NCBI Taxonomy" id="112509"/>
    <lineage>
        <taxon>Eukaryota</taxon>
        <taxon>Viridiplantae</taxon>
        <taxon>Streptophyta</taxon>
        <taxon>Embryophyta</taxon>
        <taxon>Tracheophyta</taxon>
        <taxon>Spermatophyta</taxon>
        <taxon>Magnoliopsida</taxon>
        <taxon>Liliopsida</taxon>
        <taxon>Poales</taxon>
        <taxon>Poaceae</taxon>
        <taxon>BOP clade</taxon>
        <taxon>Pooideae</taxon>
        <taxon>Triticodae</taxon>
        <taxon>Triticeae</taxon>
        <taxon>Hordeinae</taxon>
        <taxon>Hordeum</taxon>
    </lineage>
</organism>